<sequence>MQHLMIDFEKVQPADLDCLDPDSVHVWLFLGTEQQETIPLRLCESLCRFGKKVHFVHVHNNAPTALDFYLSFYLGKIIDHDPAAIIGILSQDSGYDVLVEHVQQSLQAKHISRVSSLAELQQRSRDINAFHEPTKDANNSPFASLVQPAHKLAPMKTTTTISQNNSSEQVVKNANNSELVDKYYPNILNAMSQKDAYHPRRRRNLVANIRRFVAQSEPELHSDSQTELAELIVVRLEENQLITAIDDGLLSYHFNQDGSDSGEN</sequence>
<reference evidence="2 3" key="2">
    <citation type="submission" date="2011-10" db="EMBL/GenBank/DDBJ databases">
        <title>The Genome Sequence of Simonsiella muelleri ATCC 29453.</title>
        <authorList>
            <consortium name="The Broad Institute Genome Sequencing Platform"/>
            <consortium name="The Broad Institute Genome Sequencing Center for Infectious Disease"/>
            <person name="Earl A."/>
            <person name="Ward D."/>
            <person name="Feldgarden M."/>
            <person name="Gevers D."/>
            <person name="Izard J."/>
            <person name="Baranova O.V."/>
            <person name="Blanton J.M."/>
            <person name="Tanner A.C."/>
            <person name="Dewhirst F."/>
            <person name="Young S.K."/>
            <person name="Zeng Q."/>
            <person name="Gargeya S."/>
            <person name="Fitzgerald M."/>
            <person name="Haas B."/>
            <person name="Abouelleil A."/>
            <person name="Alvarado L."/>
            <person name="Arachchi H.M."/>
            <person name="Berlin A."/>
            <person name="Brown A."/>
            <person name="Chapman S.B."/>
            <person name="Chen Z."/>
            <person name="Dunbar C."/>
            <person name="Freedman E."/>
            <person name="Gearin G."/>
            <person name="Goldberg J."/>
            <person name="Griggs A."/>
            <person name="Gujja S."/>
            <person name="Heiman D."/>
            <person name="Howarth C."/>
            <person name="Larson L."/>
            <person name="Lui A."/>
            <person name="MacDonald P.J.P."/>
            <person name="Montmayeur A."/>
            <person name="Murphy C."/>
            <person name="Neiman D."/>
            <person name="Pearson M."/>
            <person name="Priest M."/>
            <person name="Roberts A."/>
            <person name="Saif S."/>
            <person name="Shea T."/>
            <person name="Shenoy N."/>
            <person name="Sisk P."/>
            <person name="Stolte C."/>
            <person name="Sykes S."/>
            <person name="Wortman J."/>
            <person name="Nusbaum C."/>
            <person name="Birren B."/>
        </authorList>
    </citation>
    <scope>NUCLEOTIDE SEQUENCE [LARGE SCALE GENOMIC DNA]</scope>
    <source>
        <strain evidence="2 3">ATCC 29453</strain>
    </source>
</reference>
<dbReference type="Proteomes" id="UP000017813">
    <property type="component" value="Unassembled WGS sequence"/>
</dbReference>
<reference evidence="2 3" key="1">
    <citation type="submission" date="2010-03" db="EMBL/GenBank/DDBJ databases">
        <authorList>
            <consortium name="The Broad Institute Genome Sequencing Platform"/>
            <person name="Ward D."/>
            <person name="Earl A."/>
            <person name="Feldgarden M."/>
            <person name="Gevers D."/>
            <person name="Young S."/>
            <person name="Zeng Q."/>
            <person name="Koehrsen M."/>
            <person name="Alvarado L."/>
            <person name="Berlin A.M."/>
            <person name="Borenstein D."/>
            <person name="Chapman S.B."/>
            <person name="Chen Z."/>
            <person name="Engels R."/>
            <person name="Freedman E."/>
            <person name="Gellesch M."/>
            <person name="Goldberg J."/>
            <person name="Griggs A."/>
            <person name="Gujja S."/>
            <person name="Heilman E.R."/>
            <person name="Heiman D.I."/>
            <person name="Hepburn T.A."/>
            <person name="Howarth C."/>
            <person name="Jen D."/>
            <person name="Larson L."/>
            <person name="Mehta T."/>
            <person name="Park D."/>
            <person name="Pearson M."/>
            <person name="Richards J."/>
            <person name="Roberts A."/>
            <person name="Saif S."/>
            <person name="Shea T.D."/>
            <person name="Shenoy N."/>
            <person name="Sisk P."/>
            <person name="Stolte C."/>
            <person name="Sykes S.N."/>
            <person name="Walk T."/>
            <person name="White J."/>
            <person name="Yandava C."/>
            <person name="Izard J."/>
            <person name="Baranova O.V."/>
            <person name="Blanton J.M."/>
            <person name="Tanner A.C."/>
            <person name="Dewhirst F."/>
            <person name="Haas B."/>
            <person name="Nusbaum C."/>
            <person name="Birren B."/>
        </authorList>
    </citation>
    <scope>NUCLEOTIDE SEQUENCE [LARGE SCALE GENOMIC DNA]</scope>
    <source>
        <strain evidence="2 3">ATCC 29453</strain>
    </source>
</reference>
<comment type="caution">
    <text evidence="2">The sequence shown here is derived from an EMBL/GenBank/DDBJ whole genome shotgun (WGS) entry which is preliminary data.</text>
</comment>
<dbReference type="eggNOG" id="COG1694">
    <property type="taxonomic scope" value="Bacteria"/>
</dbReference>
<dbReference type="Pfam" id="PF18475">
    <property type="entry name" value="PIN7"/>
    <property type="match status" value="1"/>
</dbReference>
<dbReference type="AlphaFoldDB" id="V9HMV5"/>
<organism evidence="2 3">
    <name type="scientific">Simonsiella muelleri ATCC 29453</name>
    <dbReference type="NCBI Taxonomy" id="641147"/>
    <lineage>
        <taxon>Bacteria</taxon>
        <taxon>Pseudomonadati</taxon>
        <taxon>Pseudomonadota</taxon>
        <taxon>Betaproteobacteria</taxon>
        <taxon>Neisseriales</taxon>
        <taxon>Neisseriaceae</taxon>
        <taxon>Simonsiella</taxon>
    </lineage>
</organism>
<evidence type="ECO:0000313" key="2">
    <source>
        <dbReference type="EMBL" id="EFG31800.1"/>
    </source>
</evidence>
<proteinExistence type="predicted"/>
<dbReference type="OrthoDB" id="9791898at2"/>
<gene>
    <name evidence="2" type="ORF">HMPREF9021_00198</name>
</gene>
<dbReference type="KEGG" id="smur:BWP33_01575"/>
<evidence type="ECO:0000313" key="3">
    <source>
        <dbReference type="Proteomes" id="UP000017813"/>
    </source>
</evidence>
<accession>V9HMV5</accession>
<dbReference type="HOGENOM" id="CLU_1053356_0_0_4"/>
<name>V9HMV5_9NEIS</name>
<dbReference type="EMBL" id="ADCY02000004">
    <property type="protein sequence ID" value="EFG31800.1"/>
    <property type="molecule type" value="Genomic_DNA"/>
</dbReference>
<dbReference type="STRING" id="641147.HMPREF9021_00198"/>
<keyword evidence="3" id="KW-1185">Reference proteome</keyword>
<dbReference type="RefSeq" id="WP_002641119.1">
    <property type="nucleotide sequence ID" value="NZ_CP019448.1"/>
</dbReference>
<evidence type="ECO:0000259" key="1">
    <source>
        <dbReference type="Pfam" id="PF18475"/>
    </source>
</evidence>
<dbReference type="InterPro" id="IPR041494">
    <property type="entry name" value="PIN7"/>
</dbReference>
<protein>
    <recommendedName>
        <fullName evidence="1">PIN-like domain-containing protein</fullName>
    </recommendedName>
</protein>
<feature type="domain" description="PIN-like" evidence="1">
    <location>
        <begin position="5"/>
        <end position="104"/>
    </location>
</feature>